<evidence type="ECO:0000256" key="4">
    <source>
        <dbReference type="ARBA" id="ARBA00023136"/>
    </source>
</evidence>
<proteinExistence type="predicted"/>
<dbReference type="EMBL" id="VUOA01000013">
    <property type="protein sequence ID" value="KAA2238308.1"/>
    <property type="molecule type" value="Genomic_DNA"/>
</dbReference>
<dbReference type="OrthoDB" id="9779114at2"/>
<name>A0A5B2VI56_9HYPH</name>
<evidence type="ECO:0000256" key="3">
    <source>
        <dbReference type="ARBA" id="ARBA00022989"/>
    </source>
</evidence>
<evidence type="ECO:0000256" key="5">
    <source>
        <dbReference type="SAM" id="Phobius"/>
    </source>
</evidence>
<dbReference type="GO" id="GO:0016020">
    <property type="term" value="C:membrane"/>
    <property type="evidence" value="ECO:0007669"/>
    <property type="project" value="UniProtKB-SubCell"/>
</dbReference>
<dbReference type="Pfam" id="PF09335">
    <property type="entry name" value="VTT_dom"/>
    <property type="match status" value="1"/>
</dbReference>
<reference evidence="7 8" key="2">
    <citation type="submission" date="2019-09" db="EMBL/GenBank/DDBJ databases">
        <authorList>
            <person name="Jin C."/>
        </authorList>
    </citation>
    <scope>NUCLEOTIDE SEQUENCE [LARGE SCALE GENOMIC DNA]</scope>
    <source>
        <strain evidence="7 8">BN140002</strain>
    </source>
</reference>
<keyword evidence="4 5" id="KW-0472">Membrane</keyword>
<dbReference type="InterPro" id="IPR032816">
    <property type="entry name" value="VTT_dom"/>
</dbReference>
<keyword evidence="3 5" id="KW-1133">Transmembrane helix</keyword>
<gene>
    <name evidence="7" type="ORF">F0L46_05640</name>
</gene>
<feature type="transmembrane region" description="Helical" evidence="5">
    <location>
        <begin position="245"/>
        <end position="262"/>
    </location>
</feature>
<feature type="transmembrane region" description="Helical" evidence="5">
    <location>
        <begin position="155"/>
        <end position="172"/>
    </location>
</feature>
<comment type="caution">
    <text evidence="7">The sequence shown here is derived from an EMBL/GenBank/DDBJ whole genome shotgun (WGS) entry which is preliminary data.</text>
</comment>
<accession>A0A5B2VI56</accession>
<dbReference type="PANTHER" id="PTHR43220:SF18">
    <property type="entry name" value="TRANSMEMBRANE PROTEIN 41B"/>
    <property type="match status" value="1"/>
</dbReference>
<feature type="transmembrane region" description="Helical" evidence="5">
    <location>
        <begin position="184"/>
        <end position="205"/>
    </location>
</feature>
<protein>
    <submittedName>
        <fullName evidence="7">TVP38/TMEM64 family protein</fullName>
    </submittedName>
</protein>
<dbReference type="InterPro" id="IPR045014">
    <property type="entry name" value="TM41A/B"/>
</dbReference>
<comment type="subcellular location">
    <subcellularLocation>
        <location evidence="1">Membrane</location>
        <topology evidence="1">Multi-pass membrane protein</topology>
    </subcellularLocation>
</comment>
<reference evidence="7 8" key="1">
    <citation type="submission" date="2019-09" db="EMBL/GenBank/DDBJ databases">
        <title>Salinarimonas rosea gen. nov., sp. nov., a new member of the a-2 subgroup of the Proteobacteria.</title>
        <authorList>
            <person name="Liu J."/>
        </authorList>
    </citation>
    <scope>NUCLEOTIDE SEQUENCE [LARGE SCALE GENOMIC DNA]</scope>
    <source>
        <strain evidence="7 8">BN140002</strain>
    </source>
</reference>
<organism evidence="7 8">
    <name type="scientific">Salinarimonas soli</name>
    <dbReference type="NCBI Taxonomy" id="1638099"/>
    <lineage>
        <taxon>Bacteria</taxon>
        <taxon>Pseudomonadati</taxon>
        <taxon>Pseudomonadota</taxon>
        <taxon>Alphaproteobacteria</taxon>
        <taxon>Hyphomicrobiales</taxon>
        <taxon>Salinarimonadaceae</taxon>
        <taxon>Salinarimonas</taxon>
    </lineage>
</organism>
<feature type="transmembrane region" description="Helical" evidence="5">
    <location>
        <begin position="72"/>
        <end position="96"/>
    </location>
</feature>
<feature type="domain" description="VTT" evidence="6">
    <location>
        <begin position="94"/>
        <end position="207"/>
    </location>
</feature>
<dbReference type="Proteomes" id="UP000323142">
    <property type="component" value="Unassembled WGS sequence"/>
</dbReference>
<keyword evidence="8" id="KW-1185">Reference proteome</keyword>
<dbReference type="RefSeq" id="WP_149816078.1">
    <property type="nucleotide sequence ID" value="NZ_VUOA01000013.1"/>
</dbReference>
<feature type="transmembrane region" description="Helical" evidence="5">
    <location>
        <begin position="29"/>
        <end position="51"/>
    </location>
</feature>
<evidence type="ECO:0000256" key="1">
    <source>
        <dbReference type="ARBA" id="ARBA00004141"/>
    </source>
</evidence>
<keyword evidence="2 5" id="KW-0812">Transmembrane</keyword>
<evidence type="ECO:0000313" key="7">
    <source>
        <dbReference type="EMBL" id="KAA2238308.1"/>
    </source>
</evidence>
<dbReference type="AlphaFoldDB" id="A0A5B2VI56"/>
<sequence>MTQDAPRDPPLPQAAEAPAPRRRRWLLRLLPVVGIALLAAAILATGLHESIGIEGLMDRRDQLRGFVAERPLLTALGYAGVYVLFVSLSLPGAWWLSVMGGFLFGWLAGGALAVVSATTGAVLIFLAARTSVGEAIVKRAGPRLTRFLKAFRRDAFSYLLILRLLPVIPFWVNNLAPALVGARLSNFAAATFLGIIPVTFAFAFAGEGLDRMMSEERLDQAACQAAGHASCGPSLAISDLLTPQLMAAVAIISVLSLLPILFRRRLGLAGVRPPDDEE</sequence>
<evidence type="ECO:0000313" key="8">
    <source>
        <dbReference type="Proteomes" id="UP000323142"/>
    </source>
</evidence>
<evidence type="ECO:0000259" key="6">
    <source>
        <dbReference type="Pfam" id="PF09335"/>
    </source>
</evidence>
<feature type="transmembrane region" description="Helical" evidence="5">
    <location>
        <begin position="102"/>
        <end position="128"/>
    </location>
</feature>
<evidence type="ECO:0000256" key="2">
    <source>
        <dbReference type="ARBA" id="ARBA00022692"/>
    </source>
</evidence>
<dbReference type="PANTHER" id="PTHR43220">
    <property type="match status" value="1"/>
</dbReference>